<organism evidence="3 4">
    <name type="scientific">Lamprobacter modestohalophilus</name>
    <dbReference type="NCBI Taxonomy" id="1064514"/>
    <lineage>
        <taxon>Bacteria</taxon>
        <taxon>Pseudomonadati</taxon>
        <taxon>Pseudomonadota</taxon>
        <taxon>Gammaproteobacteria</taxon>
        <taxon>Chromatiales</taxon>
        <taxon>Chromatiaceae</taxon>
        <taxon>Lamprobacter</taxon>
    </lineage>
</organism>
<keyword evidence="2" id="KW-0812">Transmembrane</keyword>
<dbReference type="RefSeq" id="WP_200241107.1">
    <property type="nucleotide sequence ID" value="NZ_NRRY01000008.1"/>
</dbReference>
<evidence type="ECO:0008006" key="5">
    <source>
        <dbReference type="Google" id="ProtNLM"/>
    </source>
</evidence>
<gene>
    <name evidence="3" type="ORF">CKO42_07065</name>
</gene>
<keyword evidence="2" id="KW-1133">Transmembrane helix</keyword>
<evidence type="ECO:0000256" key="2">
    <source>
        <dbReference type="SAM" id="Phobius"/>
    </source>
</evidence>
<keyword evidence="2" id="KW-0472">Membrane</keyword>
<evidence type="ECO:0000313" key="4">
    <source>
        <dbReference type="Proteomes" id="UP001138768"/>
    </source>
</evidence>
<dbReference type="InterPro" id="IPR016936">
    <property type="entry name" value="UCP029693"/>
</dbReference>
<proteinExistence type="predicted"/>
<sequence length="357" mass="39788">MNADISRKKEALTKRVAKVATYYHPRTWKEKGVWWTAGLFLITYLILVVVLGIYWSRSPGVYDVREQALSLVNQDESQLVVGSITTATAIRIGETLLDKPGGYLTNDATPPGMFLDNIPNWEFGALTAWRDLTNALRNDFSRSQSQSVENKDLEIAQPQSNYQSNSWILPSSESEYRTGIDALYRYHDGLADTGVVHAQFYARADNLANYLEVVSKRLGSLAQRLSFAVGQDHLDDPMAGEPKASQSTPLSTQQETRTPWMKIDDIFFEARGYSWALLHVLEAMAIDFASVLEDKGAAVSMKQITRELKNTQNTIWSPLILNGTGYGPMGNHSLVSASYVSRVNAAITDLRNLLQDG</sequence>
<name>A0A9X0W724_9GAMM</name>
<protein>
    <recommendedName>
        <fullName evidence="5">DUF2333 family protein</fullName>
    </recommendedName>
</protein>
<reference evidence="3 4" key="1">
    <citation type="journal article" date="2020" name="Microorganisms">
        <title>Osmotic Adaptation and Compatible Solute Biosynthesis of Phototrophic Bacteria as Revealed from Genome Analyses.</title>
        <authorList>
            <person name="Imhoff J.F."/>
            <person name="Rahn T."/>
            <person name="Kunzel S."/>
            <person name="Keller A."/>
            <person name="Neulinger S.C."/>
        </authorList>
    </citation>
    <scope>NUCLEOTIDE SEQUENCE [LARGE SCALE GENOMIC DNA]</scope>
    <source>
        <strain evidence="3 4">DSM 25653</strain>
    </source>
</reference>
<evidence type="ECO:0000256" key="1">
    <source>
        <dbReference type="SAM" id="MobiDB-lite"/>
    </source>
</evidence>
<dbReference type="Proteomes" id="UP001138768">
    <property type="component" value="Unassembled WGS sequence"/>
</dbReference>
<dbReference type="AlphaFoldDB" id="A0A9X0W724"/>
<feature type="region of interest" description="Disordered" evidence="1">
    <location>
        <begin position="236"/>
        <end position="256"/>
    </location>
</feature>
<comment type="caution">
    <text evidence="3">The sequence shown here is derived from an EMBL/GenBank/DDBJ whole genome shotgun (WGS) entry which is preliminary data.</text>
</comment>
<dbReference type="Pfam" id="PF10095">
    <property type="entry name" value="DUF2333"/>
    <property type="match status" value="1"/>
</dbReference>
<feature type="transmembrane region" description="Helical" evidence="2">
    <location>
        <begin position="33"/>
        <end position="55"/>
    </location>
</feature>
<dbReference type="EMBL" id="NRRY01000008">
    <property type="protein sequence ID" value="MBK1618207.1"/>
    <property type="molecule type" value="Genomic_DNA"/>
</dbReference>
<feature type="compositionally biased region" description="Polar residues" evidence="1">
    <location>
        <begin position="244"/>
        <end position="256"/>
    </location>
</feature>
<accession>A0A9X0W724</accession>
<dbReference type="PIRSF" id="PIRSF029693">
    <property type="entry name" value="UCP029693"/>
    <property type="match status" value="1"/>
</dbReference>
<evidence type="ECO:0000313" key="3">
    <source>
        <dbReference type="EMBL" id="MBK1618207.1"/>
    </source>
</evidence>
<keyword evidence="4" id="KW-1185">Reference proteome</keyword>